<name>A0A9X4XGA6_9FIRM</name>
<dbReference type="Gene3D" id="1.10.3230.30">
    <property type="entry name" value="Phage gp6-like head-tail connector protein"/>
    <property type="match status" value="1"/>
</dbReference>
<organism evidence="1 2">
    <name type="scientific">Turicibacter sanguinis</name>
    <dbReference type="NCBI Taxonomy" id="154288"/>
    <lineage>
        <taxon>Bacteria</taxon>
        <taxon>Bacillati</taxon>
        <taxon>Bacillota</taxon>
        <taxon>Erysipelotrichia</taxon>
        <taxon>Erysipelotrichales</taxon>
        <taxon>Turicibacteraceae</taxon>
        <taxon>Turicibacter</taxon>
    </lineage>
</organism>
<reference evidence="1 2" key="1">
    <citation type="journal article" date="2019" name="Nat. Med.">
        <title>A library of human gut bacterial isolates paired with longitudinal multiomics data enables mechanistic microbiome research.</title>
        <authorList>
            <person name="Poyet M."/>
            <person name="Groussin M."/>
            <person name="Gibbons S.M."/>
            <person name="Avila-Pacheco J."/>
            <person name="Jiang X."/>
            <person name="Kearney S.M."/>
            <person name="Perrotta A.R."/>
            <person name="Berdy B."/>
            <person name="Zhao S."/>
            <person name="Lieberman T.D."/>
            <person name="Swanson P.K."/>
            <person name="Smith M."/>
            <person name="Roesemann S."/>
            <person name="Alexander J.E."/>
            <person name="Rich S.A."/>
            <person name="Livny J."/>
            <person name="Vlamakis H."/>
            <person name="Clish C."/>
            <person name="Bullock K."/>
            <person name="Deik A."/>
            <person name="Scott J."/>
            <person name="Pierce K.A."/>
            <person name="Xavier R.J."/>
            <person name="Alm E.J."/>
        </authorList>
    </citation>
    <scope>NUCLEOTIDE SEQUENCE [LARGE SCALE GENOMIC DNA]</scope>
    <source>
        <strain evidence="1 2">BIOML-A198</strain>
    </source>
</reference>
<protein>
    <submittedName>
        <fullName evidence="1">Phage gp6-like head-tail connector protein</fullName>
    </submittedName>
</protein>
<sequence length="96" mass="10915">MKLSLEEIKESLRIDYEDDDTYLSLLNEAAIEQLKGMTGFDLTKSDSSQAKIVCLAIIHELYKDRSLTTEKAGEKLKPVMQSILIQLSHQAKERSE</sequence>
<comment type="caution">
    <text evidence="1">The sequence shown here is derived from an EMBL/GenBank/DDBJ whole genome shotgun (WGS) entry which is preliminary data.</text>
</comment>
<dbReference type="NCBIfam" id="TIGR01560">
    <property type="entry name" value="put_DNA_pack"/>
    <property type="match status" value="1"/>
</dbReference>
<evidence type="ECO:0000313" key="1">
    <source>
        <dbReference type="EMBL" id="MTK22864.1"/>
    </source>
</evidence>
<dbReference type="Proteomes" id="UP000487649">
    <property type="component" value="Unassembled WGS sequence"/>
</dbReference>
<dbReference type="InterPro" id="IPR006450">
    <property type="entry name" value="Phage_HK97_gp6-like"/>
</dbReference>
<accession>A0A9X4XGA6</accession>
<dbReference type="InterPro" id="IPR021146">
    <property type="entry name" value="Phage_gp6-like_head-tail"/>
</dbReference>
<proteinExistence type="predicted"/>
<dbReference type="EMBL" id="WMQE01000071">
    <property type="protein sequence ID" value="MTK22864.1"/>
    <property type="molecule type" value="Genomic_DNA"/>
</dbReference>
<gene>
    <name evidence="1" type="ORF">GMA92_15830</name>
</gene>
<evidence type="ECO:0000313" key="2">
    <source>
        <dbReference type="Proteomes" id="UP000487649"/>
    </source>
</evidence>
<dbReference type="AlphaFoldDB" id="A0A9X4XGA6"/>
<dbReference type="Pfam" id="PF05135">
    <property type="entry name" value="Phage_connect_1"/>
    <property type="match status" value="1"/>
</dbReference>
<dbReference type="CDD" id="cd08054">
    <property type="entry name" value="gp6"/>
    <property type="match status" value="1"/>
</dbReference>